<sequence length="266" mass="28298">MSGINIIQDILIVILAAYMTIDQNGLVIMSWFPVIVGTITGIIMGDLTTALTIAGTFQLMMLGVAALGGASAPNYGLATIVGIFVAVRTGTGIKSAIAVGLPVGLLAIQLEVVARIIVNFLAHRMLTDVKNHDFKKMQREAWWGPALFSLQTGLPAILIVFFGPDVVKFILHVVPTWVTDGLTVAGGMLPVVGVGMLLRYMPVKKFLSYIIVGFVLAAYLKVGVLGVALIGFAAAYWYFISESKKVASAGTTSAEANEDEGDDYDE</sequence>
<name>A0A921HR77_9LACO</name>
<dbReference type="PROSITE" id="PS51106">
    <property type="entry name" value="PTS_EIIC_TYPE_4"/>
    <property type="match status" value="1"/>
</dbReference>
<keyword evidence="6 10" id="KW-0812">Transmembrane</keyword>
<evidence type="ECO:0000256" key="8">
    <source>
        <dbReference type="ARBA" id="ARBA00023136"/>
    </source>
</evidence>
<dbReference type="EMBL" id="DYWC01000125">
    <property type="protein sequence ID" value="HJF86914.1"/>
    <property type="molecule type" value="Genomic_DNA"/>
</dbReference>
<keyword evidence="5" id="KW-0598">Phosphotransferase system</keyword>
<evidence type="ECO:0000313" key="12">
    <source>
        <dbReference type="Proteomes" id="UP000747013"/>
    </source>
</evidence>
<dbReference type="InterPro" id="IPR004700">
    <property type="entry name" value="PTS_IIC_man"/>
</dbReference>
<dbReference type="AlphaFoldDB" id="A0A921HR77"/>
<accession>A0A921HR77</accession>
<evidence type="ECO:0000256" key="5">
    <source>
        <dbReference type="ARBA" id="ARBA00022683"/>
    </source>
</evidence>
<organism evidence="11 12">
    <name type="scientific">Companilactobacillus farciminis</name>
    <dbReference type="NCBI Taxonomy" id="1612"/>
    <lineage>
        <taxon>Bacteria</taxon>
        <taxon>Bacillati</taxon>
        <taxon>Bacillota</taxon>
        <taxon>Bacilli</taxon>
        <taxon>Lactobacillales</taxon>
        <taxon>Lactobacillaceae</taxon>
        <taxon>Companilactobacillus</taxon>
    </lineage>
</organism>
<evidence type="ECO:0000256" key="1">
    <source>
        <dbReference type="ARBA" id="ARBA00004651"/>
    </source>
</evidence>
<comment type="subcellular location">
    <subcellularLocation>
        <location evidence="1">Cell membrane</location>
        <topology evidence="1">Multi-pass membrane protein</topology>
    </subcellularLocation>
</comment>
<keyword evidence="4 11" id="KW-0762">Sugar transport</keyword>
<gene>
    <name evidence="11" type="ORF">K8V88_05700</name>
</gene>
<evidence type="ECO:0000256" key="4">
    <source>
        <dbReference type="ARBA" id="ARBA00022597"/>
    </source>
</evidence>
<dbReference type="Proteomes" id="UP000747013">
    <property type="component" value="Unassembled WGS sequence"/>
</dbReference>
<feature type="transmembrane region" description="Helical" evidence="10">
    <location>
        <begin position="206"/>
        <end position="239"/>
    </location>
</feature>
<keyword evidence="3" id="KW-1003">Cell membrane</keyword>
<protein>
    <submittedName>
        <fullName evidence="11">PTS sugar transporter subunit IIC</fullName>
    </submittedName>
</protein>
<dbReference type="PANTHER" id="PTHR32502">
    <property type="entry name" value="N-ACETYLGALACTOSAMINE PERMEASE II COMPONENT-RELATED"/>
    <property type="match status" value="1"/>
</dbReference>
<feature type="compositionally biased region" description="Acidic residues" evidence="9">
    <location>
        <begin position="256"/>
        <end position="266"/>
    </location>
</feature>
<evidence type="ECO:0000256" key="2">
    <source>
        <dbReference type="ARBA" id="ARBA00022448"/>
    </source>
</evidence>
<evidence type="ECO:0000256" key="7">
    <source>
        <dbReference type="ARBA" id="ARBA00022989"/>
    </source>
</evidence>
<feature type="transmembrane region" description="Helical" evidence="10">
    <location>
        <begin position="59"/>
        <end position="87"/>
    </location>
</feature>
<dbReference type="PANTHER" id="PTHR32502:SF28">
    <property type="entry name" value="PHOSPHOTRANSFERASE SYSTEM SUGAR-SPECIFIC EIIC COMPONENT"/>
    <property type="match status" value="1"/>
</dbReference>
<keyword evidence="8 10" id="KW-0472">Membrane</keyword>
<feature type="transmembrane region" description="Helical" evidence="10">
    <location>
        <begin position="169"/>
        <end position="194"/>
    </location>
</feature>
<keyword evidence="7 10" id="KW-1133">Transmembrane helix</keyword>
<feature type="transmembrane region" description="Helical" evidence="10">
    <location>
        <begin position="28"/>
        <end position="47"/>
    </location>
</feature>
<evidence type="ECO:0000256" key="3">
    <source>
        <dbReference type="ARBA" id="ARBA00022475"/>
    </source>
</evidence>
<dbReference type="GO" id="GO:0009401">
    <property type="term" value="P:phosphoenolpyruvate-dependent sugar phosphotransferase system"/>
    <property type="evidence" value="ECO:0007669"/>
    <property type="project" value="UniProtKB-KW"/>
</dbReference>
<feature type="region of interest" description="Disordered" evidence="9">
    <location>
        <begin position="247"/>
        <end position="266"/>
    </location>
</feature>
<reference evidence="11" key="2">
    <citation type="submission" date="2021-09" db="EMBL/GenBank/DDBJ databases">
        <authorList>
            <person name="Gilroy R."/>
        </authorList>
    </citation>
    <scope>NUCLEOTIDE SEQUENCE</scope>
    <source>
        <strain evidence="11">7886</strain>
    </source>
</reference>
<evidence type="ECO:0000256" key="9">
    <source>
        <dbReference type="SAM" id="MobiDB-lite"/>
    </source>
</evidence>
<feature type="transmembrane region" description="Helical" evidence="10">
    <location>
        <begin position="142"/>
        <end position="163"/>
    </location>
</feature>
<reference evidence="11" key="1">
    <citation type="journal article" date="2021" name="PeerJ">
        <title>Extensive microbial diversity within the chicken gut microbiome revealed by metagenomics and culture.</title>
        <authorList>
            <person name="Gilroy R."/>
            <person name="Ravi A."/>
            <person name="Getino M."/>
            <person name="Pursley I."/>
            <person name="Horton D.L."/>
            <person name="Alikhan N.F."/>
            <person name="Baker D."/>
            <person name="Gharbi K."/>
            <person name="Hall N."/>
            <person name="Watson M."/>
            <person name="Adriaenssens E.M."/>
            <person name="Foster-Nyarko E."/>
            <person name="Jarju S."/>
            <person name="Secka A."/>
            <person name="Antonio M."/>
            <person name="Oren A."/>
            <person name="Chaudhuri R.R."/>
            <person name="La Ragione R."/>
            <person name="Hildebrand F."/>
            <person name="Pallen M.J."/>
        </authorList>
    </citation>
    <scope>NUCLEOTIDE SEQUENCE</scope>
    <source>
        <strain evidence="11">7886</strain>
    </source>
</reference>
<proteinExistence type="predicted"/>
<comment type="caution">
    <text evidence="11">The sequence shown here is derived from an EMBL/GenBank/DDBJ whole genome shotgun (WGS) entry which is preliminary data.</text>
</comment>
<keyword evidence="2" id="KW-0813">Transport</keyword>
<dbReference type="InterPro" id="IPR050303">
    <property type="entry name" value="GatZ_KbaZ_carbometab"/>
</dbReference>
<feature type="transmembrane region" description="Helical" evidence="10">
    <location>
        <begin position="99"/>
        <end position="122"/>
    </location>
</feature>
<evidence type="ECO:0000256" key="10">
    <source>
        <dbReference type="SAM" id="Phobius"/>
    </source>
</evidence>
<evidence type="ECO:0000256" key="6">
    <source>
        <dbReference type="ARBA" id="ARBA00022692"/>
    </source>
</evidence>
<dbReference type="GO" id="GO:0005886">
    <property type="term" value="C:plasma membrane"/>
    <property type="evidence" value="ECO:0007669"/>
    <property type="project" value="UniProtKB-SubCell"/>
</dbReference>
<evidence type="ECO:0000313" key="11">
    <source>
        <dbReference type="EMBL" id="HJF86914.1"/>
    </source>
</evidence>
<dbReference type="Pfam" id="PF03609">
    <property type="entry name" value="EII-Sor"/>
    <property type="match status" value="1"/>
</dbReference>